<evidence type="ECO:0000313" key="2">
    <source>
        <dbReference type="EMBL" id="CAI2384776.1"/>
    </source>
</evidence>
<protein>
    <recommendedName>
        <fullName evidence="4">Dynein light chain</fullName>
    </recommendedName>
</protein>
<comment type="caution">
    <text evidence="2">The sequence shown here is derived from an EMBL/GenBank/DDBJ whole genome shotgun (WGS) entry which is preliminary data.</text>
</comment>
<dbReference type="EMBL" id="CAMPGE010027118">
    <property type="protein sequence ID" value="CAI2384776.1"/>
    <property type="molecule type" value="Genomic_DNA"/>
</dbReference>
<evidence type="ECO:0000256" key="1">
    <source>
        <dbReference type="SAM" id="MobiDB-lite"/>
    </source>
</evidence>
<proteinExistence type="predicted"/>
<gene>
    <name evidence="2" type="ORF">ECRASSUSDP1_LOCUS26311</name>
</gene>
<dbReference type="CDD" id="cd21450">
    <property type="entry name" value="DLC-like_DYNLL1-like"/>
    <property type="match status" value="1"/>
</dbReference>
<feature type="compositionally biased region" description="Acidic residues" evidence="1">
    <location>
        <begin position="1"/>
        <end position="14"/>
    </location>
</feature>
<reference evidence="2" key="1">
    <citation type="submission" date="2023-07" db="EMBL/GenBank/DDBJ databases">
        <authorList>
            <consortium name="AG Swart"/>
            <person name="Singh M."/>
            <person name="Singh A."/>
            <person name="Seah K."/>
            <person name="Emmerich C."/>
        </authorList>
    </citation>
    <scope>NUCLEOTIDE SEQUENCE</scope>
    <source>
        <strain evidence="2">DP1</strain>
    </source>
</reference>
<sequence>MYGDSSEEEKEAEEPLPPYEIRSSDMSEHLQEKCVRICHSVLLQFTGEDGEKPKVASQAIDMEMATKIKEKIDQDEELRDEGAGWHVVIGKSYACSISCKTKHHVFLDLKEIHKSFLIFKTE</sequence>
<feature type="region of interest" description="Disordered" evidence="1">
    <location>
        <begin position="1"/>
        <end position="21"/>
    </location>
</feature>
<dbReference type="AlphaFoldDB" id="A0AAD1Y3L6"/>
<evidence type="ECO:0000313" key="3">
    <source>
        <dbReference type="Proteomes" id="UP001295684"/>
    </source>
</evidence>
<dbReference type="SMART" id="SM01375">
    <property type="entry name" value="Dynein_light"/>
    <property type="match status" value="1"/>
</dbReference>
<accession>A0AAD1Y3L6</accession>
<dbReference type="Pfam" id="PF01221">
    <property type="entry name" value="Dynein_light"/>
    <property type="match status" value="1"/>
</dbReference>
<dbReference type="InterPro" id="IPR001372">
    <property type="entry name" value="Dynein_light_chain_typ-1/2"/>
</dbReference>
<dbReference type="GO" id="GO:0030286">
    <property type="term" value="C:dynein complex"/>
    <property type="evidence" value="ECO:0007669"/>
    <property type="project" value="InterPro"/>
</dbReference>
<name>A0AAD1Y3L6_EUPCR</name>
<organism evidence="2 3">
    <name type="scientific">Euplotes crassus</name>
    <dbReference type="NCBI Taxonomy" id="5936"/>
    <lineage>
        <taxon>Eukaryota</taxon>
        <taxon>Sar</taxon>
        <taxon>Alveolata</taxon>
        <taxon>Ciliophora</taxon>
        <taxon>Intramacronucleata</taxon>
        <taxon>Spirotrichea</taxon>
        <taxon>Hypotrichia</taxon>
        <taxon>Euplotida</taxon>
        <taxon>Euplotidae</taxon>
        <taxon>Moneuplotes</taxon>
    </lineage>
</organism>
<dbReference type="Proteomes" id="UP001295684">
    <property type="component" value="Unassembled WGS sequence"/>
</dbReference>
<dbReference type="Gene3D" id="3.30.740.10">
    <property type="entry name" value="Protein Inhibitor Of Neuronal Nitric Oxide Synthase"/>
    <property type="match status" value="1"/>
</dbReference>
<dbReference type="GO" id="GO:0007017">
    <property type="term" value="P:microtubule-based process"/>
    <property type="evidence" value="ECO:0007669"/>
    <property type="project" value="InterPro"/>
</dbReference>
<keyword evidence="3" id="KW-1185">Reference proteome</keyword>
<evidence type="ECO:0008006" key="4">
    <source>
        <dbReference type="Google" id="ProtNLM"/>
    </source>
</evidence>
<dbReference type="InterPro" id="IPR037177">
    <property type="entry name" value="DLC_sf"/>
</dbReference>
<dbReference type="SUPFAM" id="SSF54648">
    <property type="entry name" value="DLC"/>
    <property type="match status" value="1"/>
</dbReference>